<comment type="caution">
    <text evidence="2">The sequence shown here is derived from an EMBL/GenBank/DDBJ whole genome shotgun (WGS) entry which is preliminary data.</text>
</comment>
<sequence>MIKIWQFTGAVALCIASVAHSEEHRVVLTGFSYFPSVVYAQPGDSVIFINESGEEQTVVGRDTGWVVGPLGDQQEGQLTINEETELAFFAAYAAEEDDDTDETSPNSEYGDYDEAPIKAEITFDEPNLSGS</sequence>
<dbReference type="Gene3D" id="2.60.40.420">
    <property type="entry name" value="Cupredoxins - blue copper proteins"/>
    <property type="match status" value="1"/>
</dbReference>
<gene>
    <name evidence="2" type="ORF">E4Z66_09300</name>
</gene>
<reference evidence="2 3" key="1">
    <citation type="submission" date="2019-04" db="EMBL/GenBank/DDBJ databases">
        <title>Shimia ponticola sp. nov., isolated from seawater.</title>
        <authorList>
            <person name="Kim Y.-O."/>
            <person name="Yoon J.-H."/>
        </authorList>
    </citation>
    <scope>NUCLEOTIDE SEQUENCE [LARGE SCALE GENOMIC DNA]</scope>
    <source>
        <strain evidence="2 3">MYP11</strain>
    </source>
</reference>
<name>A0A4S4NG54_9RHOB</name>
<evidence type="ECO:0000256" key="1">
    <source>
        <dbReference type="SAM" id="MobiDB-lite"/>
    </source>
</evidence>
<evidence type="ECO:0000313" key="2">
    <source>
        <dbReference type="EMBL" id="THH37118.1"/>
    </source>
</evidence>
<dbReference type="InterPro" id="IPR008972">
    <property type="entry name" value="Cupredoxin"/>
</dbReference>
<evidence type="ECO:0000313" key="3">
    <source>
        <dbReference type="Proteomes" id="UP000306602"/>
    </source>
</evidence>
<dbReference type="Proteomes" id="UP000306602">
    <property type="component" value="Unassembled WGS sequence"/>
</dbReference>
<dbReference type="RefSeq" id="WP_136462717.1">
    <property type="nucleotide sequence ID" value="NZ_SRKY01000002.1"/>
</dbReference>
<dbReference type="AlphaFoldDB" id="A0A4S4NG54"/>
<proteinExistence type="predicted"/>
<organism evidence="2 3">
    <name type="scientific">Aliishimia ponticola</name>
    <dbReference type="NCBI Taxonomy" id="2499833"/>
    <lineage>
        <taxon>Bacteria</taxon>
        <taxon>Pseudomonadati</taxon>
        <taxon>Pseudomonadota</taxon>
        <taxon>Alphaproteobacteria</taxon>
        <taxon>Rhodobacterales</taxon>
        <taxon>Paracoccaceae</taxon>
        <taxon>Aliishimia</taxon>
    </lineage>
</organism>
<dbReference type="SUPFAM" id="SSF49503">
    <property type="entry name" value="Cupredoxins"/>
    <property type="match status" value="1"/>
</dbReference>
<dbReference type="OrthoDB" id="7725826at2"/>
<feature type="region of interest" description="Disordered" evidence="1">
    <location>
        <begin position="94"/>
        <end position="131"/>
    </location>
</feature>
<keyword evidence="3" id="KW-1185">Reference proteome</keyword>
<protein>
    <submittedName>
        <fullName evidence="2">Uncharacterized protein</fullName>
    </submittedName>
</protein>
<accession>A0A4S4NG54</accession>
<dbReference type="EMBL" id="SRKY01000002">
    <property type="protein sequence ID" value="THH37118.1"/>
    <property type="molecule type" value="Genomic_DNA"/>
</dbReference>